<proteinExistence type="predicted"/>
<protein>
    <submittedName>
        <fullName evidence="2">Uncharacterized protein</fullName>
    </submittedName>
</protein>
<gene>
    <name evidence="2" type="ORF">CDAR_290481</name>
</gene>
<name>A0AAV4N4L0_9ARAC</name>
<feature type="compositionally biased region" description="Basic residues" evidence="1">
    <location>
        <begin position="54"/>
        <end position="69"/>
    </location>
</feature>
<comment type="caution">
    <text evidence="2">The sequence shown here is derived from an EMBL/GenBank/DDBJ whole genome shotgun (WGS) entry which is preliminary data.</text>
</comment>
<accession>A0AAV4N4L0</accession>
<sequence length="129" mass="14285">MKSSKVKPPEGRRNRFIKKVGRLSPPPPHPSQERPSSAGQVPEYRLLSESTSARKNRGKLKGNHARHPPKLNISKSTWLGILNIWRVLLNDKLSPMATMLWSQELMGLLQVRLEQGQGGGGSGALCQQS</sequence>
<dbReference type="Proteomes" id="UP001054837">
    <property type="component" value="Unassembled WGS sequence"/>
</dbReference>
<feature type="region of interest" description="Disordered" evidence="1">
    <location>
        <begin position="1"/>
        <end position="71"/>
    </location>
</feature>
<dbReference type="AlphaFoldDB" id="A0AAV4N4L0"/>
<keyword evidence="3" id="KW-1185">Reference proteome</keyword>
<organism evidence="2 3">
    <name type="scientific">Caerostris darwini</name>
    <dbReference type="NCBI Taxonomy" id="1538125"/>
    <lineage>
        <taxon>Eukaryota</taxon>
        <taxon>Metazoa</taxon>
        <taxon>Ecdysozoa</taxon>
        <taxon>Arthropoda</taxon>
        <taxon>Chelicerata</taxon>
        <taxon>Arachnida</taxon>
        <taxon>Araneae</taxon>
        <taxon>Araneomorphae</taxon>
        <taxon>Entelegynae</taxon>
        <taxon>Araneoidea</taxon>
        <taxon>Araneidae</taxon>
        <taxon>Caerostris</taxon>
    </lineage>
</organism>
<reference evidence="2 3" key="1">
    <citation type="submission" date="2021-06" db="EMBL/GenBank/DDBJ databases">
        <title>Caerostris darwini draft genome.</title>
        <authorList>
            <person name="Kono N."/>
            <person name="Arakawa K."/>
        </authorList>
    </citation>
    <scope>NUCLEOTIDE SEQUENCE [LARGE SCALE GENOMIC DNA]</scope>
</reference>
<evidence type="ECO:0000313" key="2">
    <source>
        <dbReference type="EMBL" id="GIX79294.1"/>
    </source>
</evidence>
<evidence type="ECO:0000256" key="1">
    <source>
        <dbReference type="SAM" id="MobiDB-lite"/>
    </source>
</evidence>
<evidence type="ECO:0000313" key="3">
    <source>
        <dbReference type="Proteomes" id="UP001054837"/>
    </source>
</evidence>
<dbReference type="EMBL" id="BPLQ01001175">
    <property type="protein sequence ID" value="GIX79294.1"/>
    <property type="molecule type" value="Genomic_DNA"/>
</dbReference>